<dbReference type="AlphaFoldDB" id="B8DQI9"/>
<evidence type="ECO:0000259" key="4">
    <source>
        <dbReference type="PROSITE" id="PS50977"/>
    </source>
</evidence>
<feature type="region of interest" description="Disordered" evidence="3">
    <location>
        <begin position="1"/>
        <end position="47"/>
    </location>
</feature>
<protein>
    <submittedName>
        <fullName evidence="5">Transcriptional regulator, TetR family</fullName>
    </submittedName>
</protein>
<feature type="domain" description="HTH tetR-type" evidence="4">
    <location>
        <begin position="45"/>
        <end position="105"/>
    </location>
</feature>
<gene>
    <name evidence="5" type="ordered locus">DvMF_2165</name>
</gene>
<sequence length="263" mass="28199">MSDHGRMNGRQDHRQCTSLPDGLGRLDGPPRTDKDKPDQSGRQDQGTRERLLAAAAEVFAEHGYNAATVREICRRAGANVAAVNYHFGGKDNLYAAMLDHYMRTCQAAFPLDVGVTPDSPPSERLRAFVHGLVQRILGGGDDPVSQAHGKLVSLELIDPTPACDGLLREHIAPVNDLLADILRGLLGPAADAPDVLRTCLLAIFGHISFHYSGRAAIVHFYGHEELTPEALHRIAEGVTRFTLGGIMAMSGVAACQTTGPPTA</sequence>
<feature type="compositionally biased region" description="Basic and acidic residues" evidence="3">
    <location>
        <begin position="1"/>
        <end position="15"/>
    </location>
</feature>
<dbReference type="PROSITE" id="PS50977">
    <property type="entry name" value="HTH_TETR_2"/>
    <property type="match status" value="1"/>
</dbReference>
<dbReference type="Gene3D" id="1.10.357.10">
    <property type="entry name" value="Tetracycline Repressor, domain 2"/>
    <property type="match status" value="1"/>
</dbReference>
<dbReference type="InterPro" id="IPR023772">
    <property type="entry name" value="DNA-bd_HTH_TetR-type_CS"/>
</dbReference>
<dbReference type="InterPro" id="IPR050109">
    <property type="entry name" value="HTH-type_TetR-like_transc_reg"/>
</dbReference>
<dbReference type="Gene3D" id="1.10.10.60">
    <property type="entry name" value="Homeodomain-like"/>
    <property type="match status" value="1"/>
</dbReference>
<dbReference type="InterPro" id="IPR001647">
    <property type="entry name" value="HTH_TetR"/>
</dbReference>
<dbReference type="eggNOG" id="COG1309">
    <property type="taxonomic scope" value="Bacteria"/>
</dbReference>
<evidence type="ECO:0000256" key="1">
    <source>
        <dbReference type="ARBA" id="ARBA00023125"/>
    </source>
</evidence>
<evidence type="ECO:0000256" key="3">
    <source>
        <dbReference type="SAM" id="MobiDB-lite"/>
    </source>
</evidence>
<dbReference type="SUPFAM" id="SSF46689">
    <property type="entry name" value="Homeodomain-like"/>
    <property type="match status" value="1"/>
</dbReference>
<dbReference type="InterPro" id="IPR009057">
    <property type="entry name" value="Homeodomain-like_sf"/>
</dbReference>
<feature type="compositionally biased region" description="Basic and acidic residues" evidence="3">
    <location>
        <begin position="28"/>
        <end position="47"/>
    </location>
</feature>
<evidence type="ECO:0000256" key="2">
    <source>
        <dbReference type="PROSITE-ProRule" id="PRU00335"/>
    </source>
</evidence>
<dbReference type="Pfam" id="PF09209">
    <property type="entry name" value="CecR_C"/>
    <property type="match status" value="1"/>
</dbReference>
<dbReference type="HOGENOM" id="CLU_069356_16_1_7"/>
<dbReference type="EMBL" id="CP001197">
    <property type="protein sequence ID" value="ACL09108.1"/>
    <property type="molecule type" value="Genomic_DNA"/>
</dbReference>
<dbReference type="PROSITE" id="PS01081">
    <property type="entry name" value="HTH_TETR_1"/>
    <property type="match status" value="1"/>
</dbReference>
<reference evidence="5" key="1">
    <citation type="submission" date="2008-10" db="EMBL/GenBank/DDBJ databases">
        <title>Complete sequence of Desulfovibrio vulgaris str. 'Miyazaki F'.</title>
        <authorList>
            <person name="Lucas S."/>
            <person name="Copeland A."/>
            <person name="Lapidus A."/>
            <person name="Glavina del Rio T."/>
            <person name="Dalin E."/>
            <person name="Tice H."/>
            <person name="Bruce D."/>
            <person name="Goodwin L."/>
            <person name="Pitluck S."/>
            <person name="Sims D."/>
            <person name="Brettin T."/>
            <person name="Detter J.C."/>
            <person name="Han C."/>
            <person name="Larimer F."/>
            <person name="Land M."/>
            <person name="Hauser L."/>
            <person name="Kyrpides N."/>
            <person name="Mikhailova N."/>
            <person name="Hazen T.C."/>
            <person name="Richardson P."/>
        </authorList>
    </citation>
    <scope>NUCLEOTIDE SEQUENCE</scope>
    <source>
        <strain evidence="5">Miyazaki F</strain>
    </source>
</reference>
<dbReference type="GO" id="GO:0000976">
    <property type="term" value="F:transcription cis-regulatory region binding"/>
    <property type="evidence" value="ECO:0007669"/>
    <property type="project" value="TreeGrafter"/>
</dbReference>
<dbReference type="Pfam" id="PF00440">
    <property type="entry name" value="TetR_N"/>
    <property type="match status" value="1"/>
</dbReference>
<dbReference type="GO" id="GO:0003700">
    <property type="term" value="F:DNA-binding transcription factor activity"/>
    <property type="evidence" value="ECO:0007669"/>
    <property type="project" value="TreeGrafter"/>
</dbReference>
<name>B8DQI9_NITV9</name>
<dbReference type="PRINTS" id="PR00455">
    <property type="entry name" value="HTHTETR"/>
</dbReference>
<keyword evidence="1 2" id="KW-0238">DNA-binding</keyword>
<evidence type="ECO:0000313" key="5">
    <source>
        <dbReference type="EMBL" id="ACL09108.1"/>
    </source>
</evidence>
<dbReference type="KEGG" id="dvm:DvMF_2165"/>
<organism evidence="5">
    <name type="scientific">Nitratidesulfovibrio vulgaris (strain DSM 19637 / Miyazaki F)</name>
    <name type="common">Desulfovibrio vulgaris</name>
    <dbReference type="NCBI Taxonomy" id="883"/>
    <lineage>
        <taxon>Bacteria</taxon>
        <taxon>Pseudomonadati</taxon>
        <taxon>Thermodesulfobacteriota</taxon>
        <taxon>Desulfovibrionia</taxon>
        <taxon>Desulfovibrionales</taxon>
        <taxon>Desulfovibrionaceae</taxon>
        <taxon>Nitratidesulfovibrio</taxon>
    </lineage>
</organism>
<dbReference type="STRING" id="883.DvMF_2165"/>
<feature type="DNA-binding region" description="H-T-H motif" evidence="2">
    <location>
        <begin position="68"/>
        <end position="87"/>
    </location>
</feature>
<dbReference type="InterPro" id="IPR015292">
    <property type="entry name" value="Tscrpt_reg_YbiH_C"/>
</dbReference>
<dbReference type="SUPFAM" id="SSF48498">
    <property type="entry name" value="Tetracyclin repressor-like, C-terminal domain"/>
    <property type="match status" value="1"/>
</dbReference>
<proteinExistence type="predicted"/>
<dbReference type="PANTHER" id="PTHR30055:SF196">
    <property type="entry name" value="HTH-TYPE TRANSCRIPTIONAL REGULATOR RUTR"/>
    <property type="match status" value="1"/>
</dbReference>
<dbReference type="InterPro" id="IPR036271">
    <property type="entry name" value="Tet_transcr_reg_TetR-rel_C_sf"/>
</dbReference>
<dbReference type="PANTHER" id="PTHR30055">
    <property type="entry name" value="HTH-TYPE TRANSCRIPTIONAL REGULATOR RUTR"/>
    <property type="match status" value="1"/>
</dbReference>
<accession>B8DQI9</accession>